<feature type="region of interest" description="Disordered" evidence="1">
    <location>
        <begin position="304"/>
        <end position="329"/>
    </location>
</feature>
<dbReference type="AlphaFoldDB" id="A0A067LXS1"/>
<dbReference type="Proteomes" id="UP000027195">
    <property type="component" value="Unassembled WGS sequence"/>
</dbReference>
<gene>
    <name evidence="2" type="ORF">BOTBODRAFT_48978</name>
</gene>
<evidence type="ECO:0000313" key="2">
    <source>
        <dbReference type="EMBL" id="KDQ07150.1"/>
    </source>
</evidence>
<name>A0A067LXS1_BOTB1</name>
<dbReference type="InParanoid" id="A0A067LXS1"/>
<sequence length="361" mass="39620">MAARLRALELKPGSYPGPELRRRSDFSDSMVPLRQAIMIALQVSENAVHMHHPTGGPADGAGPFRSAGTYALARHPQRSPRSSRPALGPGFNNDIVHELRTDDESKYGVDDEFNGGKALFFLLMAKVIRAFSLIAIFEAILFDVFSGTNEALRSTCVKLRGGRREPERRGYDGSRGLLSGDRKRQTSLRLPWRNATAYWLSAMVPTNSSPKPDVIVHEKSKSGVGDWVTYCAKVNVQAPTSQKRGLSGFVEFSGLRVLRAPCGFDVPAQVAMLHASSSVQENSGSYTWKSSSRQLLAPLEYIDRRQRNENEGGADVGTISSEMTSSPRPAYAQRISNSNIAPMPAVIVERSRQAWSELGTQ</sequence>
<dbReference type="HOGENOM" id="CLU_767247_0_0_1"/>
<reference evidence="3" key="1">
    <citation type="journal article" date="2014" name="Proc. Natl. Acad. Sci. U.S.A.">
        <title>Extensive sampling of basidiomycete genomes demonstrates inadequacy of the white-rot/brown-rot paradigm for wood decay fungi.</title>
        <authorList>
            <person name="Riley R."/>
            <person name="Salamov A.A."/>
            <person name="Brown D.W."/>
            <person name="Nagy L.G."/>
            <person name="Floudas D."/>
            <person name="Held B.W."/>
            <person name="Levasseur A."/>
            <person name="Lombard V."/>
            <person name="Morin E."/>
            <person name="Otillar R."/>
            <person name="Lindquist E.A."/>
            <person name="Sun H."/>
            <person name="LaButti K.M."/>
            <person name="Schmutz J."/>
            <person name="Jabbour D."/>
            <person name="Luo H."/>
            <person name="Baker S.E."/>
            <person name="Pisabarro A.G."/>
            <person name="Walton J.D."/>
            <person name="Blanchette R.A."/>
            <person name="Henrissat B."/>
            <person name="Martin F."/>
            <person name="Cullen D."/>
            <person name="Hibbett D.S."/>
            <person name="Grigoriev I.V."/>
        </authorList>
    </citation>
    <scope>NUCLEOTIDE SEQUENCE [LARGE SCALE GENOMIC DNA]</scope>
    <source>
        <strain evidence="3">FD-172 SS1</strain>
    </source>
</reference>
<protein>
    <submittedName>
        <fullName evidence="2">Uncharacterized protein</fullName>
    </submittedName>
</protein>
<accession>A0A067LXS1</accession>
<keyword evidence="3" id="KW-1185">Reference proteome</keyword>
<evidence type="ECO:0000256" key="1">
    <source>
        <dbReference type="SAM" id="MobiDB-lite"/>
    </source>
</evidence>
<feature type="compositionally biased region" description="Polar residues" evidence="1">
    <location>
        <begin position="318"/>
        <end position="327"/>
    </location>
</feature>
<proteinExistence type="predicted"/>
<dbReference type="EMBL" id="KL198114">
    <property type="protein sequence ID" value="KDQ07150.1"/>
    <property type="molecule type" value="Genomic_DNA"/>
</dbReference>
<evidence type="ECO:0000313" key="3">
    <source>
        <dbReference type="Proteomes" id="UP000027195"/>
    </source>
</evidence>
<organism evidence="2 3">
    <name type="scientific">Botryobasidium botryosum (strain FD-172 SS1)</name>
    <dbReference type="NCBI Taxonomy" id="930990"/>
    <lineage>
        <taxon>Eukaryota</taxon>
        <taxon>Fungi</taxon>
        <taxon>Dikarya</taxon>
        <taxon>Basidiomycota</taxon>
        <taxon>Agaricomycotina</taxon>
        <taxon>Agaricomycetes</taxon>
        <taxon>Cantharellales</taxon>
        <taxon>Botryobasidiaceae</taxon>
        <taxon>Botryobasidium</taxon>
    </lineage>
</organism>